<evidence type="ECO:0000313" key="1">
    <source>
        <dbReference type="EMBL" id="KAH9291887.1"/>
    </source>
</evidence>
<dbReference type="InterPro" id="IPR004158">
    <property type="entry name" value="DUF247_pln"/>
</dbReference>
<organism evidence="1 2">
    <name type="scientific">Taxus chinensis</name>
    <name type="common">Chinese yew</name>
    <name type="synonym">Taxus wallichiana var. chinensis</name>
    <dbReference type="NCBI Taxonomy" id="29808"/>
    <lineage>
        <taxon>Eukaryota</taxon>
        <taxon>Viridiplantae</taxon>
        <taxon>Streptophyta</taxon>
        <taxon>Embryophyta</taxon>
        <taxon>Tracheophyta</taxon>
        <taxon>Spermatophyta</taxon>
        <taxon>Pinopsida</taxon>
        <taxon>Pinidae</taxon>
        <taxon>Conifers II</taxon>
        <taxon>Cupressales</taxon>
        <taxon>Taxaceae</taxon>
        <taxon>Taxus</taxon>
    </lineage>
</organism>
<dbReference type="AlphaFoldDB" id="A0AA38C1R4"/>
<dbReference type="Pfam" id="PF03140">
    <property type="entry name" value="DUF247"/>
    <property type="match status" value="1"/>
</dbReference>
<gene>
    <name evidence="1" type="ORF">KI387_042927</name>
</gene>
<protein>
    <submittedName>
        <fullName evidence="1">Uncharacterized protein</fullName>
    </submittedName>
</protein>
<name>A0AA38C1R4_TAXCH</name>
<evidence type="ECO:0000313" key="2">
    <source>
        <dbReference type="Proteomes" id="UP000824469"/>
    </source>
</evidence>
<keyword evidence="2" id="KW-1185">Reference proteome</keyword>
<dbReference type="Proteomes" id="UP000824469">
    <property type="component" value="Unassembled WGS sequence"/>
</dbReference>
<comment type="caution">
    <text evidence="1">The sequence shown here is derived from an EMBL/GenBank/DDBJ whole genome shotgun (WGS) entry which is preliminary data.</text>
</comment>
<reference evidence="1 2" key="1">
    <citation type="journal article" date="2021" name="Nat. Plants">
        <title>The Taxus genome provides insights into paclitaxel biosynthesis.</title>
        <authorList>
            <person name="Xiong X."/>
            <person name="Gou J."/>
            <person name="Liao Q."/>
            <person name="Li Y."/>
            <person name="Zhou Q."/>
            <person name="Bi G."/>
            <person name="Li C."/>
            <person name="Du R."/>
            <person name="Wang X."/>
            <person name="Sun T."/>
            <person name="Guo L."/>
            <person name="Liang H."/>
            <person name="Lu P."/>
            <person name="Wu Y."/>
            <person name="Zhang Z."/>
            <person name="Ro D.K."/>
            <person name="Shang Y."/>
            <person name="Huang S."/>
            <person name="Yan J."/>
        </authorList>
    </citation>
    <scope>NUCLEOTIDE SEQUENCE [LARGE SCALE GENOMIC DNA]</scope>
    <source>
        <strain evidence="1">Ta-2019</strain>
    </source>
</reference>
<dbReference type="PANTHER" id="PTHR31549:SF277">
    <property type="entry name" value="OS08G0167400 PROTEIN"/>
    <property type="match status" value="1"/>
</dbReference>
<proteinExistence type="predicted"/>
<accession>A0AA38C1R4</accession>
<dbReference type="PANTHER" id="PTHR31549">
    <property type="entry name" value="PROTEIN, PUTATIVE (DUF247)-RELATED-RELATED"/>
    <property type="match status" value="1"/>
</dbReference>
<dbReference type="OMA" id="TIDINRW"/>
<sequence length="204" mass="23118">MEFKNAVQLTIDINRWVDHIKEGLEEEEAEEGREFSICVFNVPKQLLAAKREAYIPQCVSIGPYHHWRSELYEMERYKVDAARRCARQRIILGGQYSKDALAWLMALDAAFVLECLQFYVKQADEVSSDSVKQLGKVLDPSGKSPSHNEIMRDLMMLENQMPLFLLGKLLEMQLGVSGEGGGEAPQADKSSLRGIVSIYFEDEG</sequence>
<dbReference type="EMBL" id="JAHRHJ020003358">
    <property type="protein sequence ID" value="KAH9291887.1"/>
    <property type="molecule type" value="Genomic_DNA"/>
</dbReference>